<name>A0ABV8F3E6_9ACTN</name>
<dbReference type="RefSeq" id="WP_352012859.1">
    <property type="nucleotide sequence ID" value="NZ_JBHSBC010000021.1"/>
</dbReference>
<dbReference type="EMBL" id="JBHSBC010000021">
    <property type="protein sequence ID" value="MFC3982734.1"/>
    <property type="molecule type" value="Genomic_DNA"/>
</dbReference>
<organism evidence="1 2">
    <name type="scientific">Streptosporangium jomthongense</name>
    <dbReference type="NCBI Taxonomy" id="1193683"/>
    <lineage>
        <taxon>Bacteria</taxon>
        <taxon>Bacillati</taxon>
        <taxon>Actinomycetota</taxon>
        <taxon>Actinomycetes</taxon>
        <taxon>Streptosporangiales</taxon>
        <taxon>Streptosporangiaceae</taxon>
        <taxon>Streptosporangium</taxon>
    </lineage>
</organism>
<protein>
    <submittedName>
        <fullName evidence="1">Uncharacterized protein</fullName>
    </submittedName>
</protein>
<evidence type="ECO:0000313" key="2">
    <source>
        <dbReference type="Proteomes" id="UP001595698"/>
    </source>
</evidence>
<accession>A0ABV8F3E6</accession>
<proteinExistence type="predicted"/>
<reference evidence="2" key="1">
    <citation type="journal article" date="2019" name="Int. J. Syst. Evol. Microbiol.">
        <title>The Global Catalogue of Microorganisms (GCM) 10K type strain sequencing project: providing services to taxonomists for standard genome sequencing and annotation.</title>
        <authorList>
            <consortium name="The Broad Institute Genomics Platform"/>
            <consortium name="The Broad Institute Genome Sequencing Center for Infectious Disease"/>
            <person name="Wu L."/>
            <person name="Ma J."/>
        </authorList>
    </citation>
    <scope>NUCLEOTIDE SEQUENCE [LARGE SCALE GENOMIC DNA]</scope>
    <source>
        <strain evidence="2">TBRC 7912</strain>
    </source>
</reference>
<comment type="caution">
    <text evidence="1">The sequence shown here is derived from an EMBL/GenBank/DDBJ whole genome shotgun (WGS) entry which is preliminary data.</text>
</comment>
<evidence type="ECO:0000313" key="1">
    <source>
        <dbReference type="EMBL" id="MFC3982734.1"/>
    </source>
</evidence>
<sequence length="130" mass="14694">MTGSFYRAHWRGSPYRASPELRGDGLWLRLWSPYAVEGAEEVVAGRWIVVVPAGECERIDLVTTVCEWRGEPFLVVGEREDEVLLEYPGGLAPVALSLGFERVERGVYRRWTPRVETGNAREEARSVTIS</sequence>
<dbReference type="Proteomes" id="UP001595698">
    <property type="component" value="Unassembled WGS sequence"/>
</dbReference>
<keyword evidence="2" id="KW-1185">Reference proteome</keyword>
<gene>
    <name evidence="1" type="ORF">ACFOYY_21520</name>
</gene>